<dbReference type="InterPro" id="IPR006317">
    <property type="entry name" value="Ubiquinol_cyt_c_Rdtase_Fe-S-su"/>
</dbReference>
<comment type="cofactor">
    <cofactor evidence="20">
        <name>[2Fe-2S] cluster</name>
        <dbReference type="ChEBI" id="CHEBI:190135"/>
    </cofactor>
    <text evidence="20">Binds 1 [2Fe-2S] cluster per subunit.</text>
</comment>
<keyword evidence="25" id="KW-1185">Reference proteome</keyword>
<dbReference type="InterPro" id="IPR036922">
    <property type="entry name" value="Rieske_2Fe-2S_sf"/>
</dbReference>
<evidence type="ECO:0000256" key="5">
    <source>
        <dbReference type="ARBA" id="ARBA00012951"/>
    </source>
</evidence>
<dbReference type="EMBL" id="JAOWKX010000001">
    <property type="protein sequence ID" value="MCV2883535.1"/>
    <property type="molecule type" value="Genomic_DNA"/>
</dbReference>
<feature type="domain" description="Rieske" evidence="23">
    <location>
        <begin position="97"/>
        <end position="202"/>
    </location>
</feature>
<dbReference type="PRINTS" id="PR00162">
    <property type="entry name" value="RIESKE"/>
</dbReference>
<keyword evidence="9 20" id="KW-0812">Transmembrane</keyword>
<dbReference type="EC" id="7.1.1.8" evidence="5 20"/>
<evidence type="ECO:0000256" key="7">
    <source>
        <dbReference type="ARBA" id="ARBA00022448"/>
    </source>
</evidence>
<dbReference type="InterPro" id="IPR019470">
    <property type="entry name" value="Ubiq_cytC_Rdtase_Fe-S_su_TAT"/>
</dbReference>
<evidence type="ECO:0000256" key="20">
    <source>
        <dbReference type="RuleBase" id="RU004494"/>
    </source>
</evidence>
<feature type="region of interest" description="Disordered" evidence="22">
    <location>
        <begin position="1"/>
        <end position="20"/>
    </location>
</feature>
<evidence type="ECO:0000256" key="2">
    <source>
        <dbReference type="ARBA" id="ARBA00004162"/>
    </source>
</evidence>
<protein>
    <recommendedName>
        <fullName evidence="6 20">Ubiquinol-cytochrome c reductase iron-sulfur subunit</fullName>
        <ecNumber evidence="5 20">7.1.1.8</ecNumber>
    </recommendedName>
</protein>
<comment type="caution">
    <text evidence="24">The sequence shown here is derived from an EMBL/GenBank/DDBJ whole genome shotgun (WGS) entry which is preliminary data.</text>
</comment>
<keyword evidence="13 20" id="KW-0249">Electron transport</keyword>
<comment type="subcellular location">
    <subcellularLocation>
        <location evidence="2">Cell membrane</location>
        <topology evidence="2">Single-pass membrane protein</topology>
    </subcellularLocation>
</comment>
<keyword evidence="16" id="KW-0411">Iron-sulfur</keyword>
<evidence type="ECO:0000256" key="17">
    <source>
        <dbReference type="ARBA" id="ARBA00023136"/>
    </source>
</evidence>
<evidence type="ECO:0000256" key="11">
    <source>
        <dbReference type="ARBA" id="ARBA00022723"/>
    </source>
</evidence>
<dbReference type="InterPro" id="IPR017941">
    <property type="entry name" value="Rieske_2Fe-2S"/>
</dbReference>
<evidence type="ECO:0000313" key="24">
    <source>
        <dbReference type="EMBL" id="MCV2883535.1"/>
    </source>
</evidence>
<dbReference type="CDD" id="cd03470">
    <property type="entry name" value="Rieske_cytochrome_bc1"/>
    <property type="match status" value="1"/>
</dbReference>
<accession>A0ABT3A4H2</accession>
<organism evidence="24 25">
    <name type="scientific">Fluctibacter corallii</name>
    <dbReference type="NCBI Taxonomy" id="2984329"/>
    <lineage>
        <taxon>Bacteria</taxon>
        <taxon>Pseudomonadati</taxon>
        <taxon>Pseudomonadota</taxon>
        <taxon>Gammaproteobacteria</taxon>
        <taxon>Alteromonadales</taxon>
        <taxon>Alteromonadaceae</taxon>
        <taxon>Fluctibacter</taxon>
    </lineage>
</organism>
<dbReference type="Pfam" id="PF10399">
    <property type="entry name" value="UCR_Fe-S_N"/>
    <property type="match status" value="1"/>
</dbReference>
<dbReference type="PANTHER" id="PTHR10134">
    <property type="entry name" value="CYTOCHROME B-C1 COMPLEX SUBUNIT RIESKE, MITOCHONDRIAL"/>
    <property type="match status" value="1"/>
</dbReference>
<evidence type="ECO:0000256" key="3">
    <source>
        <dbReference type="ARBA" id="ARBA00010651"/>
    </source>
</evidence>
<evidence type="ECO:0000256" key="4">
    <source>
        <dbReference type="ARBA" id="ARBA00011649"/>
    </source>
</evidence>
<evidence type="ECO:0000256" key="1">
    <source>
        <dbReference type="ARBA" id="ARBA00002444"/>
    </source>
</evidence>
<evidence type="ECO:0000256" key="6">
    <source>
        <dbReference type="ARBA" id="ARBA00019816"/>
    </source>
</evidence>
<dbReference type="InterPro" id="IPR005805">
    <property type="entry name" value="Rieske_Fe-S_prot_C"/>
</dbReference>
<sequence>MSDVSVDANDSSLANSEPQDNTRRRFLTIATAVVGGAGAVGAAVPFVASWNPSAKARAAGADVEVDISKVEPGQLIRVMWRSKPVWIVRRTPEILEALAGHEDKLKDPNSEQEQQPTFAQNRYRSLKEEYLVLVGICTHLGCSPQHLKDGAFEEIVEGVQDGFFCPCHGSKFDMAGRVFESVPAPLNLVVPPYMYIDDSTILIGSEAEA</sequence>
<evidence type="ECO:0000256" key="15">
    <source>
        <dbReference type="ARBA" id="ARBA00023004"/>
    </source>
</evidence>
<evidence type="ECO:0000259" key="23">
    <source>
        <dbReference type="PROSITE" id="PS51296"/>
    </source>
</evidence>
<evidence type="ECO:0000256" key="22">
    <source>
        <dbReference type="SAM" id="MobiDB-lite"/>
    </source>
</evidence>
<dbReference type="PROSITE" id="PS51296">
    <property type="entry name" value="RIESKE"/>
    <property type="match status" value="1"/>
</dbReference>
<dbReference type="Gene3D" id="2.102.10.10">
    <property type="entry name" value="Rieske [2Fe-2S] iron-sulphur domain"/>
    <property type="match status" value="1"/>
</dbReference>
<keyword evidence="17 20" id="KW-0472">Membrane</keyword>
<evidence type="ECO:0000256" key="21">
    <source>
        <dbReference type="RuleBase" id="RU004497"/>
    </source>
</evidence>
<keyword evidence="7 20" id="KW-0813">Transport</keyword>
<gene>
    <name evidence="24" type="primary">petA</name>
    <name evidence="24" type="ORF">OE749_02335</name>
</gene>
<evidence type="ECO:0000256" key="10">
    <source>
        <dbReference type="ARBA" id="ARBA00022714"/>
    </source>
</evidence>
<comment type="function">
    <text evidence="1">Component of the ubiquinol-cytochrome c reductase complex (complex III or cytochrome b-c1 complex), which is a respiratory chain that generates an electrochemical potential coupled to ATP synthesis.</text>
</comment>
<evidence type="ECO:0000256" key="19">
    <source>
        <dbReference type="ARBA" id="ARBA00029351"/>
    </source>
</evidence>
<dbReference type="InterPro" id="IPR006311">
    <property type="entry name" value="TAT_signal"/>
</dbReference>
<dbReference type="InterPro" id="IPR014349">
    <property type="entry name" value="Rieske_Fe-S_prot"/>
</dbReference>
<dbReference type="Gene3D" id="1.20.5.510">
    <property type="entry name" value="Single helix bin"/>
    <property type="match status" value="1"/>
</dbReference>
<keyword evidence="10" id="KW-0001">2Fe-2S</keyword>
<keyword evidence="14 20" id="KW-1133">Transmembrane helix</keyword>
<proteinExistence type="inferred from homology"/>
<evidence type="ECO:0000313" key="25">
    <source>
        <dbReference type="Proteomes" id="UP001652504"/>
    </source>
</evidence>
<dbReference type="NCBIfam" id="TIGR01416">
    <property type="entry name" value="Rieske_proteo"/>
    <property type="match status" value="1"/>
</dbReference>
<comment type="miscellaneous">
    <text evidence="20">The Rieske protein is a high potential 2Fe-2S protein.</text>
</comment>
<comment type="catalytic activity">
    <reaction evidence="19 20">
        <text>a quinol + 2 Fe(III)-[cytochrome c](out) = a quinone + 2 Fe(II)-[cytochrome c](out) + 2 H(+)(out)</text>
        <dbReference type="Rhea" id="RHEA:11484"/>
        <dbReference type="Rhea" id="RHEA-COMP:10350"/>
        <dbReference type="Rhea" id="RHEA-COMP:14399"/>
        <dbReference type="ChEBI" id="CHEBI:15378"/>
        <dbReference type="ChEBI" id="CHEBI:24646"/>
        <dbReference type="ChEBI" id="CHEBI:29033"/>
        <dbReference type="ChEBI" id="CHEBI:29034"/>
        <dbReference type="ChEBI" id="CHEBI:132124"/>
        <dbReference type="EC" id="7.1.1.8"/>
    </reaction>
</comment>
<keyword evidence="8" id="KW-1003">Cell membrane</keyword>
<evidence type="ECO:0000256" key="8">
    <source>
        <dbReference type="ARBA" id="ARBA00022475"/>
    </source>
</evidence>
<keyword evidence="15" id="KW-0408">Iron</keyword>
<evidence type="ECO:0000256" key="9">
    <source>
        <dbReference type="ARBA" id="ARBA00022692"/>
    </source>
</evidence>
<feature type="compositionally biased region" description="Polar residues" evidence="22">
    <location>
        <begin position="8"/>
        <end position="19"/>
    </location>
</feature>
<keyword evidence="18" id="KW-1015">Disulfide bond</keyword>
<dbReference type="SUPFAM" id="SSF50022">
    <property type="entry name" value="ISP domain"/>
    <property type="match status" value="1"/>
</dbReference>
<evidence type="ECO:0000256" key="14">
    <source>
        <dbReference type="ARBA" id="ARBA00022989"/>
    </source>
</evidence>
<dbReference type="Pfam" id="PF00355">
    <property type="entry name" value="Rieske"/>
    <property type="match status" value="1"/>
</dbReference>
<comment type="subunit">
    <text evidence="4 21">The main subunits of complex b-c1 are: cytochrome b, cytochrome c1 and the Rieske protein.</text>
</comment>
<dbReference type="Proteomes" id="UP001652504">
    <property type="component" value="Unassembled WGS sequence"/>
</dbReference>
<comment type="similarity">
    <text evidence="3">Belongs to the Rieske iron-sulfur protein family.</text>
</comment>
<feature type="transmembrane region" description="Helical" evidence="20">
    <location>
        <begin position="26"/>
        <end position="48"/>
    </location>
</feature>
<dbReference type="PROSITE" id="PS51318">
    <property type="entry name" value="TAT"/>
    <property type="match status" value="1"/>
</dbReference>
<evidence type="ECO:0000256" key="12">
    <source>
        <dbReference type="ARBA" id="ARBA00022967"/>
    </source>
</evidence>
<evidence type="ECO:0000256" key="18">
    <source>
        <dbReference type="ARBA" id="ARBA00023157"/>
    </source>
</evidence>
<keyword evidence="11" id="KW-0479">Metal-binding</keyword>
<name>A0ABT3A4H2_9ALTE</name>
<evidence type="ECO:0000256" key="13">
    <source>
        <dbReference type="ARBA" id="ARBA00022982"/>
    </source>
</evidence>
<reference evidence="24 25" key="1">
    <citation type="submission" date="2022-10" db="EMBL/GenBank/DDBJ databases">
        <title>Aestuariibacter sp. AA17 isolated from Montipora capitata coral fragment.</title>
        <authorList>
            <person name="Emsley S.A."/>
            <person name="Pfannmuller K.M."/>
            <person name="Loughran R.M."/>
            <person name="Shlafstein M."/>
            <person name="Papke E."/>
            <person name="Saw J.H."/>
            <person name="Ushijima B."/>
            <person name="Videau P."/>
        </authorList>
    </citation>
    <scope>NUCLEOTIDE SEQUENCE [LARGE SCALE GENOMIC DNA]</scope>
    <source>
        <strain evidence="24 25">AA17</strain>
    </source>
</reference>
<dbReference type="RefSeq" id="WP_263710731.1">
    <property type="nucleotide sequence ID" value="NZ_JAOWKX010000001.1"/>
</dbReference>
<keyword evidence="12" id="KW-1278">Translocase</keyword>
<evidence type="ECO:0000256" key="16">
    <source>
        <dbReference type="ARBA" id="ARBA00023014"/>
    </source>
</evidence>